<accession>A0A3P7YWT9</accession>
<reference evidence="2 3" key="1">
    <citation type="submission" date="2018-11" db="EMBL/GenBank/DDBJ databases">
        <authorList>
            <consortium name="Pathogen Informatics"/>
        </authorList>
    </citation>
    <scope>NUCLEOTIDE SEQUENCE [LARGE SCALE GENOMIC DNA]</scope>
</reference>
<evidence type="ECO:0000313" key="3">
    <source>
        <dbReference type="Proteomes" id="UP000050761"/>
    </source>
</evidence>
<protein>
    <submittedName>
        <fullName evidence="4">Phlebovirus_G2 domain-containing protein</fullName>
    </submittedName>
</protein>
<accession>A0A183FMC6</accession>
<gene>
    <name evidence="2" type="ORF">HPBE_LOCUS8530</name>
</gene>
<dbReference type="WBParaSite" id="HPBE_0000852901-mRNA-1">
    <property type="protein sequence ID" value="HPBE_0000852901-mRNA-1"/>
    <property type="gene ID" value="HPBE_0000852901"/>
</dbReference>
<sequence>MYTRDTLYQVIDSKRCPHSGSCVGDKCAGINGSSLLPELEEGNKYPGNTACVESCGGPGCDCFFLSSGCLFYRTYLKPSSPKGFQIFSCLRWTEAAKVKISHVDSLRKTASSLKEQLRPNIPLRWKQFTFTLSVVAVPTIPLLQMWFISDGIRTAVWSNQVIPPLQCDSMEKARTMDCVVNEDCTCYPAETTANCQCKELNISAWINKLDNQLPVVLPYLSFKPNKEGIVQAVVPNMVTSEIIMTFQEDLRTEVIVDDSKCSITALQLTGCYSCSKGAQAEVICTSHKATQAEIICDNQGFSILCNSSGIRTNLRFNFQVQEKRSSEKRSSDAGAVG</sequence>
<feature type="domain" description="Phlebovirus glycoprotein G2 fusion" evidence="1">
    <location>
        <begin position="1"/>
        <end position="242"/>
    </location>
</feature>
<organism evidence="3 4">
    <name type="scientific">Heligmosomoides polygyrus</name>
    <name type="common">Parasitic roundworm</name>
    <dbReference type="NCBI Taxonomy" id="6339"/>
    <lineage>
        <taxon>Eukaryota</taxon>
        <taxon>Metazoa</taxon>
        <taxon>Ecdysozoa</taxon>
        <taxon>Nematoda</taxon>
        <taxon>Chromadorea</taxon>
        <taxon>Rhabditida</taxon>
        <taxon>Rhabditina</taxon>
        <taxon>Rhabditomorpha</taxon>
        <taxon>Strongyloidea</taxon>
        <taxon>Heligmosomidae</taxon>
        <taxon>Heligmosomoides</taxon>
    </lineage>
</organism>
<evidence type="ECO:0000313" key="4">
    <source>
        <dbReference type="WBParaSite" id="HPBE_0000852901-mRNA-1"/>
    </source>
</evidence>
<keyword evidence="3" id="KW-1185">Reference proteome</keyword>
<dbReference type="Gene3D" id="2.60.40.3770">
    <property type="match status" value="1"/>
</dbReference>
<dbReference type="Proteomes" id="UP000050761">
    <property type="component" value="Unassembled WGS sequence"/>
</dbReference>
<dbReference type="EMBL" id="UZAH01026174">
    <property type="protein sequence ID" value="VDO76694.1"/>
    <property type="molecule type" value="Genomic_DNA"/>
</dbReference>
<reference evidence="4" key="2">
    <citation type="submission" date="2019-09" db="UniProtKB">
        <authorList>
            <consortium name="WormBaseParasite"/>
        </authorList>
    </citation>
    <scope>IDENTIFICATION</scope>
</reference>
<dbReference type="OrthoDB" id="5875705at2759"/>
<proteinExistence type="predicted"/>
<dbReference type="InterPro" id="IPR009878">
    <property type="entry name" value="Phlebovirus_G2_fusion"/>
</dbReference>
<dbReference type="Pfam" id="PF07245">
    <property type="entry name" value="Phlebovirus_G2"/>
    <property type="match status" value="1"/>
</dbReference>
<name>A0A183FMC6_HELPZ</name>
<evidence type="ECO:0000259" key="1">
    <source>
        <dbReference type="Pfam" id="PF07245"/>
    </source>
</evidence>
<dbReference type="AlphaFoldDB" id="A0A183FMC6"/>
<evidence type="ECO:0000313" key="2">
    <source>
        <dbReference type="EMBL" id="VDO76694.1"/>
    </source>
</evidence>